<name>A0ABR8S5X7_9BURK</name>
<keyword evidence="1" id="KW-1133">Transmembrane helix</keyword>
<proteinExistence type="predicted"/>
<dbReference type="EMBL" id="JACSQK010000001">
    <property type="protein sequence ID" value="MBD7958888.1"/>
    <property type="molecule type" value="Genomic_DNA"/>
</dbReference>
<keyword evidence="1" id="KW-0812">Transmembrane</keyword>
<keyword evidence="3" id="KW-1185">Reference proteome</keyword>
<protein>
    <submittedName>
        <fullName evidence="2">Uncharacterized protein</fullName>
    </submittedName>
</protein>
<evidence type="ECO:0000313" key="2">
    <source>
        <dbReference type="EMBL" id="MBD7958888.1"/>
    </source>
</evidence>
<organism evidence="2 3">
    <name type="scientific">Comamonas avium</name>
    <dbReference type="NCBI Taxonomy" id="2762231"/>
    <lineage>
        <taxon>Bacteria</taxon>
        <taxon>Pseudomonadati</taxon>
        <taxon>Pseudomonadota</taxon>
        <taxon>Betaproteobacteria</taxon>
        <taxon>Burkholderiales</taxon>
        <taxon>Comamonadaceae</taxon>
        <taxon>Comamonas</taxon>
    </lineage>
</organism>
<evidence type="ECO:0000256" key="1">
    <source>
        <dbReference type="SAM" id="Phobius"/>
    </source>
</evidence>
<evidence type="ECO:0000313" key="3">
    <source>
        <dbReference type="Proteomes" id="UP000634919"/>
    </source>
</evidence>
<feature type="transmembrane region" description="Helical" evidence="1">
    <location>
        <begin position="29"/>
        <end position="51"/>
    </location>
</feature>
<gene>
    <name evidence="2" type="ORF">H9646_00170</name>
</gene>
<dbReference type="Proteomes" id="UP000634919">
    <property type="component" value="Unassembled WGS sequence"/>
</dbReference>
<sequence length="64" mass="6740">MKTRADCACHAWFLNAFDCAIFVRKALSAINVAIAIAVAVAVAVAVAKVAAVRPRNDKGLQEQA</sequence>
<comment type="caution">
    <text evidence="2">The sequence shown here is derived from an EMBL/GenBank/DDBJ whole genome shotgun (WGS) entry which is preliminary data.</text>
</comment>
<dbReference type="RefSeq" id="WP_191721321.1">
    <property type="nucleotide sequence ID" value="NZ_JACSQK010000001.1"/>
</dbReference>
<reference evidence="2 3" key="1">
    <citation type="submission" date="2020-08" db="EMBL/GenBank/DDBJ databases">
        <title>A Genomic Blueprint of the Chicken Gut Microbiome.</title>
        <authorList>
            <person name="Gilroy R."/>
            <person name="Ravi A."/>
            <person name="Getino M."/>
            <person name="Pursley I."/>
            <person name="Horton D.L."/>
            <person name="Alikhan N.-F."/>
            <person name="Baker D."/>
            <person name="Gharbi K."/>
            <person name="Hall N."/>
            <person name="Watson M."/>
            <person name="Adriaenssens E.M."/>
            <person name="Foster-Nyarko E."/>
            <person name="Jarju S."/>
            <person name="Secka A."/>
            <person name="Antonio M."/>
            <person name="Oren A."/>
            <person name="Chaudhuri R."/>
            <person name="La Ragione R.M."/>
            <person name="Hildebrand F."/>
            <person name="Pallen M.J."/>
        </authorList>
    </citation>
    <scope>NUCLEOTIDE SEQUENCE [LARGE SCALE GENOMIC DNA]</scope>
    <source>
        <strain evidence="2 3">Sa2CVA6</strain>
    </source>
</reference>
<accession>A0ABR8S5X7</accession>
<keyword evidence="1" id="KW-0472">Membrane</keyword>